<dbReference type="InterPro" id="IPR048366">
    <property type="entry name" value="TNP-like_GBD"/>
</dbReference>
<dbReference type="PROSITE" id="PS50950">
    <property type="entry name" value="ZF_THAP"/>
    <property type="match status" value="1"/>
</dbReference>
<dbReference type="Pfam" id="PF12017">
    <property type="entry name" value="Tnp_P_element"/>
    <property type="match status" value="1"/>
</dbReference>
<dbReference type="SUPFAM" id="SSF57716">
    <property type="entry name" value="Glucocorticoid receptor-like (DNA-binding domain)"/>
    <property type="match status" value="1"/>
</dbReference>
<dbReference type="InterPro" id="IPR021896">
    <property type="entry name" value="THAP9-like_HTH"/>
</dbReference>
<dbReference type="InterPro" id="IPR048365">
    <property type="entry name" value="TNP-like_RNaseH_N"/>
</dbReference>
<evidence type="ECO:0000256" key="4">
    <source>
        <dbReference type="ARBA" id="ARBA00023125"/>
    </source>
</evidence>
<evidence type="ECO:0000313" key="6">
    <source>
        <dbReference type="Proteomes" id="UP000092462"/>
    </source>
</evidence>
<dbReference type="Pfam" id="PF21789">
    <property type="entry name" value="TNP-like_RNaseH_C"/>
    <property type="match status" value="1"/>
</dbReference>
<reference evidence="5" key="1">
    <citation type="submission" date="2022-08" db="UniProtKB">
        <authorList>
            <consortium name="EnsemblMetazoa"/>
        </authorList>
    </citation>
    <scope>IDENTIFICATION</scope>
    <source>
        <strain evidence="5">Israel</strain>
    </source>
</reference>
<dbReference type="VEuPathDB" id="VectorBase:PPAI003686"/>
<proteinExistence type="predicted"/>
<name>A0A1B0D813_PHLPP</name>
<keyword evidence="4" id="KW-0238">DNA-binding</keyword>
<keyword evidence="1" id="KW-0479">Metal-binding</keyword>
<dbReference type="Pfam" id="PF21787">
    <property type="entry name" value="TNP-like_RNaseH_N"/>
    <property type="match status" value="1"/>
</dbReference>
<sequence>FPNDEDKRQVWLQQLNLNGGVPPNSVVCHVHFNPTDVIKKRQKNKWKYFLAPGAIPINNFEQESRIQNNINAENDISSHDNEMIEIRVLNPTLKGVSKNEDVPVTLRHKMRGLGSQNSFTETEILKKRNLTLSKQIANLRTQNRLSKQLIRRKNRKIKDLEALINKQQEELAKCVPEDTLNRKMTPPMKELFDKIMGRQSDNQYNEILKRFSIELDFISPRAYRFVRAQTGNNLPHPRTIGVWFETIECDPGFTKESFELLKSLCEHEKSEGRQVICQIAFDEVFIFSHVQRIGSKTYGEPSFGDVVLPENTTVSAGRRKQREKKAKGATQILLFMLISVNMTWKIPIDQKTELIVQAIYRAEDAGVVVLGLTFDGASVNFAAMKQLGVDIEEEREVYSFNFPDRHEGNNSEGNEIFTYPDPCHMVKLIRNVFGECNLIDGEGREISFKYIVELFNLQRSVGINFNNKLKSAHIEFFKKKMNVRLATQLLSNSVAEDIDLCRHELQLPQFMGSEGTTHFIRIINASFDILNSRNISHTGLKGDITELAVESSLNTGFIGIRTCLTNIPRMFKKVRNSVPEGLKTYSLNQDHVEIFFGAIRTRLGSNTNPSVLEFRAAYKRLLTYVQLEESKDGANCLGNLEKIMVL</sequence>
<dbReference type="PANTHER" id="PTHR47577:SF2">
    <property type="entry name" value="THAP DOMAIN CONTAINING 9"/>
    <property type="match status" value="1"/>
</dbReference>
<dbReference type="InterPro" id="IPR006612">
    <property type="entry name" value="THAP_Znf"/>
</dbReference>
<keyword evidence="2" id="KW-0863">Zinc-finger</keyword>
<dbReference type="EnsemblMetazoa" id="PPAI003686-RA">
    <property type="protein sequence ID" value="PPAI003686-PA"/>
    <property type="gene ID" value="PPAI003686"/>
</dbReference>
<evidence type="ECO:0000256" key="2">
    <source>
        <dbReference type="ARBA" id="ARBA00022771"/>
    </source>
</evidence>
<evidence type="ECO:0000256" key="1">
    <source>
        <dbReference type="ARBA" id="ARBA00022723"/>
    </source>
</evidence>
<keyword evidence="3" id="KW-0862">Zinc</keyword>
<dbReference type="Pfam" id="PF21788">
    <property type="entry name" value="TNP-like_GBD"/>
    <property type="match status" value="1"/>
</dbReference>
<accession>A0A1B0D813</accession>
<keyword evidence="6" id="KW-1185">Reference proteome</keyword>
<dbReference type="EMBL" id="AJVK01035587">
    <property type="status" value="NOT_ANNOTATED_CDS"/>
    <property type="molecule type" value="Genomic_DNA"/>
</dbReference>
<dbReference type="GO" id="GO:0008270">
    <property type="term" value="F:zinc ion binding"/>
    <property type="evidence" value="ECO:0007669"/>
    <property type="project" value="UniProtKB-KW"/>
</dbReference>
<dbReference type="InterPro" id="IPR048367">
    <property type="entry name" value="TNP-like_RNaseH_C"/>
</dbReference>
<dbReference type="GO" id="GO:0003677">
    <property type="term" value="F:DNA binding"/>
    <property type="evidence" value="ECO:0007669"/>
    <property type="project" value="UniProtKB-UniRule"/>
</dbReference>
<evidence type="ECO:0000256" key="3">
    <source>
        <dbReference type="ARBA" id="ARBA00022833"/>
    </source>
</evidence>
<evidence type="ECO:0000313" key="5">
    <source>
        <dbReference type="EnsemblMetazoa" id="PPAI003686-PA"/>
    </source>
</evidence>
<organism evidence="5 6">
    <name type="scientific">Phlebotomus papatasi</name>
    <name type="common">Sandfly</name>
    <dbReference type="NCBI Taxonomy" id="29031"/>
    <lineage>
        <taxon>Eukaryota</taxon>
        <taxon>Metazoa</taxon>
        <taxon>Ecdysozoa</taxon>
        <taxon>Arthropoda</taxon>
        <taxon>Hexapoda</taxon>
        <taxon>Insecta</taxon>
        <taxon>Pterygota</taxon>
        <taxon>Neoptera</taxon>
        <taxon>Endopterygota</taxon>
        <taxon>Diptera</taxon>
        <taxon>Nematocera</taxon>
        <taxon>Psychodoidea</taxon>
        <taxon>Psychodidae</taxon>
        <taxon>Phlebotomus</taxon>
        <taxon>Phlebotomus</taxon>
    </lineage>
</organism>
<dbReference type="Pfam" id="PF05485">
    <property type="entry name" value="THAP"/>
    <property type="match status" value="1"/>
</dbReference>
<dbReference type="Gene3D" id="6.20.210.20">
    <property type="entry name" value="THAP domain"/>
    <property type="match status" value="1"/>
</dbReference>
<dbReference type="InterPro" id="IPR038441">
    <property type="entry name" value="THAP_Znf_sf"/>
</dbReference>
<protein>
    <submittedName>
        <fullName evidence="5">Uncharacterized protein</fullName>
    </submittedName>
</protein>
<dbReference type="VEuPathDB" id="VectorBase:PPAPM1_004403"/>
<dbReference type="AlphaFoldDB" id="A0A1B0D813"/>
<dbReference type="PANTHER" id="PTHR47577">
    <property type="entry name" value="THAP DOMAIN-CONTAINING PROTEIN 6"/>
    <property type="match status" value="1"/>
</dbReference>
<dbReference type="Proteomes" id="UP000092462">
    <property type="component" value="Unassembled WGS sequence"/>
</dbReference>